<feature type="non-terminal residue" evidence="2">
    <location>
        <position position="1"/>
    </location>
</feature>
<dbReference type="InterPro" id="IPR010111">
    <property type="entry name" value="Kynureninase"/>
</dbReference>
<sequence length="191" mass="21510">LGRKTGGPIHIFGDMVSALKAEIGRLAPKIVGVKIGLAYSRPIRFEKVRFSEAEEAFNALYKVEGLRVNDDPDYWKLVPEYPGSKALRPMQDYLVHVMIGEAERRGLPIQIHTGLQEGNENVVSNSNPELLINLFMEYKDARFDIFHVGVMHGDAWRVAEALKARGVIPDFRPPNIIRLAPIPLYSGYRDV</sequence>
<dbReference type="GO" id="GO:0005737">
    <property type="term" value="C:cytoplasm"/>
    <property type="evidence" value="ECO:0007669"/>
    <property type="project" value="InterPro"/>
</dbReference>
<protein>
    <recommendedName>
        <fullName evidence="3">Amidohydrolase-related domain-containing protein</fullName>
    </recommendedName>
</protein>
<organism evidence="2">
    <name type="scientific">marine sediment metagenome</name>
    <dbReference type="NCBI Taxonomy" id="412755"/>
    <lineage>
        <taxon>unclassified sequences</taxon>
        <taxon>metagenomes</taxon>
        <taxon>ecological metagenomes</taxon>
    </lineage>
</organism>
<evidence type="ECO:0008006" key="3">
    <source>
        <dbReference type="Google" id="ProtNLM"/>
    </source>
</evidence>
<dbReference type="Pfam" id="PF22580">
    <property type="entry name" value="KYNU_C"/>
    <property type="match status" value="1"/>
</dbReference>
<dbReference type="GO" id="GO:0030429">
    <property type="term" value="F:kynureninase activity"/>
    <property type="evidence" value="ECO:0007669"/>
    <property type="project" value="InterPro"/>
</dbReference>
<gene>
    <name evidence="2" type="ORF">S12H4_23681</name>
</gene>
<evidence type="ECO:0000313" key="2">
    <source>
        <dbReference type="EMBL" id="GAI72988.1"/>
    </source>
</evidence>
<dbReference type="GO" id="GO:0006569">
    <property type="term" value="P:L-tryptophan catabolic process"/>
    <property type="evidence" value="ECO:0007669"/>
    <property type="project" value="InterPro"/>
</dbReference>
<dbReference type="EMBL" id="BARW01012638">
    <property type="protein sequence ID" value="GAI72988.1"/>
    <property type="molecule type" value="Genomic_DNA"/>
</dbReference>
<dbReference type="Gene3D" id="3.20.20.140">
    <property type="entry name" value="Metal-dependent hydrolases"/>
    <property type="match status" value="1"/>
</dbReference>
<dbReference type="GO" id="GO:0009435">
    <property type="term" value="P:NAD+ biosynthetic process"/>
    <property type="evidence" value="ECO:0007669"/>
    <property type="project" value="InterPro"/>
</dbReference>
<keyword evidence="1" id="KW-0663">Pyridoxal phosphate</keyword>
<reference evidence="2" key="1">
    <citation type="journal article" date="2014" name="Front. Microbiol.">
        <title>High frequency of phylogenetically diverse reductive dehalogenase-homologous genes in deep subseafloor sedimentary metagenomes.</title>
        <authorList>
            <person name="Kawai M."/>
            <person name="Futagami T."/>
            <person name="Toyoda A."/>
            <person name="Takaki Y."/>
            <person name="Nishi S."/>
            <person name="Hori S."/>
            <person name="Arai W."/>
            <person name="Tsubouchi T."/>
            <person name="Morono Y."/>
            <person name="Uchiyama I."/>
            <person name="Ito T."/>
            <person name="Fujiyama A."/>
            <person name="Inagaki F."/>
            <person name="Takami H."/>
        </authorList>
    </citation>
    <scope>NUCLEOTIDE SEQUENCE</scope>
    <source>
        <strain evidence="2">Expedition CK06-06</strain>
    </source>
</reference>
<dbReference type="InterPro" id="IPR032466">
    <property type="entry name" value="Metal_Hydrolase"/>
</dbReference>
<evidence type="ECO:0000256" key="1">
    <source>
        <dbReference type="ARBA" id="ARBA00022898"/>
    </source>
</evidence>
<accession>X1QXK3</accession>
<name>X1QXK3_9ZZZZ</name>
<proteinExistence type="predicted"/>
<feature type="non-terminal residue" evidence="2">
    <location>
        <position position="191"/>
    </location>
</feature>
<dbReference type="GO" id="GO:0030170">
    <property type="term" value="F:pyridoxal phosphate binding"/>
    <property type="evidence" value="ECO:0007669"/>
    <property type="project" value="InterPro"/>
</dbReference>
<dbReference type="SUPFAM" id="SSF51556">
    <property type="entry name" value="Metallo-dependent hydrolases"/>
    <property type="match status" value="1"/>
</dbReference>
<dbReference type="AlphaFoldDB" id="X1QXK3"/>
<comment type="caution">
    <text evidence="2">The sequence shown here is derived from an EMBL/GenBank/DDBJ whole genome shotgun (WGS) entry which is preliminary data.</text>
</comment>